<dbReference type="HOGENOM" id="CLU_026974_6_1_12"/>
<protein>
    <submittedName>
        <fullName evidence="6">ABC transporter periplasmic binding protein, thiB subfamily</fullName>
    </submittedName>
</protein>
<reference evidence="6" key="1">
    <citation type="submission" date="2012-01" db="EMBL/GenBank/DDBJ databases">
        <title>The Genome Sequence of Treponema denticola H-22.</title>
        <authorList>
            <consortium name="The Broad Institute Genome Sequencing Platform"/>
            <person name="Earl A."/>
            <person name="Ward D."/>
            <person name="Feldgarden M."/>
            <person name="Gevers D."/>
            <person name="Blanton J.M."/>
            <person name="Fenno C.J."/>
            <person name="Baranova O.V."/>
            <person name="Mathney J."/>
            <person name="Dewhirst F.E."/>
            <person name="Izard J."/>
            <person name="Young S.K."/>
            <person name="Zeng Q."/>
            <person name="Gargeya S."/>
            <person name="Fitzgerald M."/>
            <person name="Haas B."/>
            <person name="Abouelleil A."/>
            <person name="Alvarado L."/>
            <person name="Arachchi H.M."/>
            <person name="Berlin A."/>
            <person name="Chapman S.B."/>
            <person name="Gearin G."/>
            <person name="Goldberg J."/>
            <person name="Griggs A."/>
            <person name="Gujja S."/>
            <person name="Hansen M."/>
            <person name="Heiman D."/>
            <person name="Howarth C."/>
            <person name="Larimer J."/>
            <person name="Lui A."/>
            <person name="MacDonald P.J.P."/>
            <person name="McCowen C."/>
            <person name="Montmayeur A."/>
            <person name="Murphy C."/>
            <person name="Neiman D."/>
            <person name="Pearson M."/>
            <person name="Priest M."/>
            <person name="Roberts A."/>
            <person name="Saif S."/>
            <person name="Shea T."/>
            <person name="Sisk P."/>
            <person name="Stolte C."/>
            <person name="Sykes S."/>
            <person name="Wortman J."/>
            <person name="Nusbaum C."/>
            <person name="Birren B."/>
        </authorList>
    </citation>
    <scope>NUCLEOTIDE SEQUENCE [LARGE SCALE GENOMIC DNA]</scope>
    <source>
        <strain evidence="6">H-22</strain>
    </source>
</reference>
<dbReference type="GO" id="GO:0015888">
    <property type="term" value="P:thiamine transport"/>
    <property type="evidence" value="ECO:0007669"/>
    <property type="project" value="InterPro"/>
</dbReference>
<organism evidence="6">
    <name type="scientific">Treponema denticola H-22</name>
    <dbReference type="NCBI Taxonomy" id="999432"/>
    <lineage>
        <taxon>Bacteria</taxon>
        <taxon>Pseudomonadati</taxon>
        <taxon>Spirochaetota</taxon>
        <taxon>Spirochaetia</taxon>
        <taxon>Spirochaetales</taxon>
        <taxon>Treponemataceae</taxon>
        <taxon>Treponema</taxon>
    </lineage>
</organism>
<keyword evidence="3 5" id="KW-0732">Signal</keyword>
<dbReference type="Pfam" id="PF13343">
    <property type="entry name" value="SBP_bac_6"/>
    <property type="match status" value="1"/>
</dbReference>
<evidence type="ECO:0000256" key="3">
    <source>
        <dbReference type="ARBA" id="ARBA00022729"/>
    </source>
</evidence>
<dbReference type="CDD" id="cd13545">
    <property type="entry name" value="PBP2_TbpA"/>
    <property type="match status" value="1"/>
</dbReference>
<dbReference type="AlphaFoldDB" id="A0A0E2E3T7"/>
<dbReference type="SUPFAM" id="SSF53850">
    <property type="entry name" value="Periplasmic binding protein-like II"/>
    <property type="match status" value="1"/>
</dbReference>
<evidence type="ECO:0000256" key="2">
    <source>
        <dbReference type="ARBA" id="ARBA00022448"/>
    </source>
</evidence>
<name>A0A0E2E3T7_TREDN</name>
<evidence type="ECO:0000256" key="4">
    <source>
        <dbReference type="ARBA" id="ARBA00022764"/>
    </source>
</evidence>
<dbReference type="Proteomes" id="UP000011705">
    <property type="component" value="Chromosome"/>
</dbReference>
<accession>A0A0E2E3T7</accession>
<dbReference type="InterPro" id="IPR005948">
    <property type="entry name" value="ThiB-like"/>
</dbReference>
<keyword evidence="4" id="KW-0574">Periplasm</keyword>
<dbReference type="GO" id="GO:0030288">
    <property type="term" value="C:outer membrane-bounded periplasmic space"/>
    <property type="evidence" value="ECO:0007669"/>
    <property type="project" value="TreeGrafter"/>
</dbReference>
<dbReference type="EMBL" id="AGDV01000012">
    <property type="protein sequence ID" value="EMB33202.1"/>
    <property type="molecule type" value="Genomic_DNA"/>
</dbReference>
<dbReference type="GO" id="GO:0030975">
    <property type="term" value="F:thiamine binding"/>
    <property type="evidence" value="ECO:0007669"/>
    <property type="project" value="InterPro"/>
</dbReference>
<dbReference type="PANTHER" id="PTHR30006:SF3">
    <property type="entry name" value="THIAMINE-BINDING PERIPLASMIC PROTEIN"/>
    <property type="match status" value="1"/>
</dbReference>
<dbReference type="PANTHER" id="PTHR30006">
    <property type="entry name" value="THIAMINE-BINDING PERIPLASMIC PROTEIN-RELATED"/>
    <property type="match status" value="1"/>
</dbReference>
<dbReference type="Gene3D" id="3.40.190.10">
    <property type="entry name" value="Periplasmic binding protein-like II"/>
    <property type="match status" value="2"/>
</dbReference>
<proteinExistence type="predicted"/>
<comment type="caution">
    <text evidence="6">The sequence shown here is derived from an EMBL/GenBank/DDBJ whole genome shotgun (WGS) entry which is preliminary data.</text>
</comment>
<dbReference type="NCBIfam" id="TIGR01254">
    <property type="entry name" value="sfuA"/>
    <property type="match status" value="1"/>
</dbReference>
<comment type="subcellular location">
    <subcellularLocation>
        <location evidence="1">Periplasm</location>
    </subcellularLocation>
</comment>
<feature type="signal peptide" evidence="5">
    <location>
        <begin position="1"/>
        <end position="23"/>
    </location>
</feature>
<dbReference type="PATRIC" id="fig|999432.5.peg.1622"/>
<dbReference type="GO" id="GO:0030976">
    <property type="term" value="F:thiamine pyrophosphate binding"/>
    <property type="evidence" value="ECO:0007669"/>
    <property type="project" value="TreeGrafter"/>
</dbReference>
<evidence type="ECO:0000256" key="1">
    <source>
        <dbReference type="ARBA" id="ARBA00004418"/>
    </source>
</evidence>
<dbReference type="PROSITE" id="PS51257">
    <property type="entry name" value="PROKAR_LIPOPROTEIN"/>
    <property type="match status" value="1"/>
</dbReference>
<gene>
    <name evidence="6" type="ORF">HMPREF9726_01563</name>
</gene>
<evidence type="ECO:0000313" key="6">
    <source>
        <dbReference type="EMBL" id="EMB33202.1"/>
    </source>
</evidence>
<dbReference type="RefSeq" id="WP_002684695.1">
    <property type="nucleotide sequence ID" value="NZ_CM001795.1"/>
</dbReference>
<sequence>MKNHLRSILIFSFLIIGCAALFAGGAKESDGTKVVVYTTKSFAADYGPGPKIAELFKAKTGKEVEYVICKEGVLNRVILEGKASTADVLIGIDNHLIEKARKAKVLKAYKPTAADKIDSAVLIADDWLLTPFDYGYFAFMFDTKAKIKKPSSLKELIEPAYAKKIVILDPSSSTTGLGLVSWTKAVFGDNYLDFWKALKPNIFAMAPKWSTGYGYFTAGEAPIAISYTSSLASHVLYDKTNRFQPLIFEEGHIIQIEGMGIAANAANTKGAKEFIDFMLTEEAQSLLPETQFMYPVIKGLALPASYKDVPKPAKVLRIPSEDQTESVNAVINVLQK</sequence>
<evidence type="ECO:0000256" key="5">
    <source>
        <dbReference type="SAM" id="SignalP"/>
    </source>
</evidence>
<keyword evidence="2" id="KW-0813">Transport</keyword>
<feature type="chain" id="PRO_5002393492" evidence="5">
    <location>
        <begin position="24"/>
        <end position="336"/>
    </location>
</feature>